<sequence length="59" mass="6506">MSPSAGFFDRNGFSGGDNGGGFKNNRMAHKHAQIGFNFESPQFWEENVPGEATDLVERD</sequence>
<feature type="compositionally biased region" description="Low complexity" evidence="1">
    <location>
        <begin position="1"/>
        <end position="12"/>
    </location>
</feature>
<dbReference type="EMBL" id="JABFAF010000009">
    <property type="protein sequence ID" value="MBA0865888.1"/>
    <property type="molecule type" value="Genomic_DNA"/>
</dbReference>
<comment type="caution">
    <text evidence="2">The sequence shown here is derived from an EMBL/GenBank/DDBJ whole genome shotgun (WGS) entry which is preliminary data.</text>
</comment>
<protein>
    <submittedName>
        <fullName evidence="2">Uncharacterized protein</fullName>
    </submittedName>
</protein>
<evidence type="ECO:0000313" key="2">
    <source>
        <dbReference type="EMBL" id="MBA0865888.1"/>
    </source>
</evidence>
<reference evidence="2 3" key="1">
    <citation type="journal article" date="2019" name="Genome Biol. Evol.">
        <title>Insights into the evolution of the New World diploid cottons (Gossypium, subgenus Houzingenia) based on genome sequencing.</title>
        <authorList>
            <person name="Grover C.E."/>
            <person name="Arick M.A. 2nd"/>
            <person name="Thrash A."/>
            <person name="Conover J.L."/>
            <person name="Sanders W.S."/>
            <person name="Peterson D.G."/>
            <person name="Frelichowski J.E."/>
            <person name="Scheffler J.A."/>
            <person name="Scheffler B.E."/>
            <person name="Wendel J.F."/>
        </authorList>
    </citation>
    <scope>NUCLEOTIDE SEQUENCE [LARGE SCALE GENOMIC DNA]</scope>
    <source>
        <strain evidence="2">1</strain>
        <tissue evidence="2">Leaf</tissue>
    </source>
</reference>
<organism evidence="2 3">
    <name type="scientific">Gossypium schwendimanii</name>
    <name type="common">Cotton</name>
    <dbReference type="NCBI Taxonomy" id="34291"/>
    <lineage>
        <taxon>Eukaryota</taxon>
        <taxon>Viridiplantae</taxon>
        <taxon>Streptophyta</taxon>
        <taxon>Embryophyta</taxon>
        <taxon>Tracheophyta</taxon>
        <taxon>Spermatophyta</taxon>
        <taxon>Magnoliopsida</taxon>
        <taxon>eudicotyledons</taxon>
        <taxon>Gunneridae</taxon>
        <taxon>Pentapetalae</taxon>
        <taxon>rosids</taxon>
        <taxon>malvids</taxon>
        <taxon>Malvales</taxon>
        <taxon>Malvaceae</taxon>
        <taxon>Malvoideae</taxon>
        <taxon>Gossypium</taxon>
    </lineage>
</organism>
<feature type="compositionally biased region" description="Gly residues" evidence="1">
    <location>
        <begin position="13"/>
        <end position="22"/>
    </location>
</feature>
<accession>A0A7J9M4L5</accession>
<feature type="region of interest" description="Disordered" evidence="1">
    <location>
        <begin position="1"/>
        <end position="25"/>
    </location>
</feature>
<evidence type="ECO:0000313" key="3">
    <source>
        <dbReference type="Proteomes" id="UP000593576"/>
    </source>
</evidence>
<dbReference type="Proteomes" id="UP000593576">
    <property type="component" value="Unassembled WGS sequence"/>
</dbReference>
<dbReference type="AlphaFoldDB" id="A0A7J9M4L5"/>
<proteinExistence type="predicted"/>
<dbReference type="OrthoDB" id="988585at2759"/>
<name>A0A7J9M4L5_GOSSC</name>
<evidence type="ECO:0000256" key="1">
    <source>
        <dbReference type="SAM" id="MobiDB-lite"/>
    </source>
</evidence>
<keyword evidence="3" id="KW-1185">Reference proteome</keyword>
<gene>
    <name evidence="2" type="ORF">Goshw_016238</name>
</gene>